<dbReference type="Pfam" id="PF07534">
    <property type="entry name" value="TLD"/>
    <property type="match status" value="1"/>
</dbReference>
<evidence type="ECO:0008006" key="6">
    <source>
        <dbReference type="Google" id="ProtNLM"/>
    </source>
</evidence>
<dbReference type="Gene3D" id="3.30.710.10">
    <property type="entry name" value="Potassium Channel Kv1.1, Chain A"/>
    <property type="match status" value="1"/>
</dbReference>
<evidence type="ECO:0000313" key="3">
    <source>
        <dbReference type="EMBL" id="GBB98713.1"/>
    </source>
</evidence>
<dbReference type="AlphaFoldDB" id="A0A2Z6R946"/>
<dbReference type="InterPro" id="IPR000210">
    <property type="entry name" value="BTB/POZ_dom"/>
</dbReference>
<comment type="caution">
    <text evidence="3">The sequence shown here is derived from an EMBL/GenBank/DDBJ whole genome shotgun (WGS) entry which is preliminary data.</text>
</comment>
<proteinExistence type="predicted"/>
<dbReference type="PROSITE" id="PS50097">
    <property type="entry name" value="BTB"/>
    <property type="match status" value="1"/>
</dbReference>
<dbReference type="OrthoDB" id="45365at2759"/>
<name>A0A2Z6R946_9GLOM</name>
<dbReference type="InterPro" id="IPR006571">
    <property type="entry name" value="TLDc_dom"/>
</dbReference>
<reference evidence="3 5" key="1">
    <citation type="submission" date="2017-11" db="EMBL/GenBank/DDBJ databases">
        <title>The genome of Rhizophagus clarus HR1 reveals common genetic basis of auxotrophy among arbuscular mycorrhizal fungi.</title>
        <authorList>
            <person name="Kobayashi Y."/>
        </authorList>
    </citation>
    <scope>NUCLEOTIDE SEQUENCE [LARGE SCALE GENOMIC DNA]</scope>
    <source>
        <strain evidence="3 5">HR1</strain>
    </source>
</reference>
<organism evidence="3 5">
    <name type="scientific">Rhizophagus clarus</name>
    <dbReference type="NCBI Taxonomy" id="94130"/>
    <lineage>
        <taxon>Eukaryota</taxon>
        <taxon>Fungi</taxon>
        <taxon>Fungi incertae sedis</taxon>
        <taxon>Mucoromycota</taxon>
        <taxon>Glomeromycotina</taxon>
        <taxon>Glomeromycetes</taxon>
        <taxon>Glomerales</taxon>
        <taxon>Glomeraceae</taxon>
        <taxon>Rhizophagus</taxon>
    </lineage>
</organism>
<dbReference type="PANTHER" id="PTHR24410:SF23">
    <property type="entry name" value="BTB DOMAIN-CONTAINING PROTEIN-RELATED"/>
    <property type="match status" value="1"/>
</dbReference>
<evidence type="ECO:0000259" key="2">
    <source>
        <dbReference type="PROSITE" id="PS51886"/>
    </source>
</evidence>
<reference evidence="4" key="2">
    <citation type="submission" date="2019-10" db="EMBL/GenBank/DDBJ databases">
        <title>Conservation and host-specific expression of non-tandemly repeated heterogenous ribosome RNA gene in arbuscular mycorrhizal fungi.</title>
        <authorList>
            <person name="Maeda T."/>
            <person name="Kobayashi Y."/>
            <person name="Nakagawa T."/>
            <person name="Ezawa T."/>
            <person name="Yamaguchi K."/>
            <person name="Bino T."/>
            <person name="Nishimoto Y."/>
            <person name="Shigenobu S."/>
            <person name="Kawaguchi M."/>
        </authorList>
    </citation>
    <scope>NUCLEOTIDE SEQUENCE</scope>
    <source>
        <strain evidence="4">HR1</strain>
    </source>
</reference>
<sequence length="537" mass="62441">MESIDFVSSLLRDLSSMLKDVDDHDVIIQVGENHNIKELRAHSNFLCARSEYFRIALSDRWFIKKNDIIEFKKPNINPTVFETILEYIYTGELHLNGNNVNDISIGNILELIVASDELLLEELLDCAQDCLIKIRPTLVREELSLVIHTIFPLFNCKKLQDHCVKSISTELQSLNYSKEFLSLDKDILFELLKRDDFLIEETIVWDYLIKWGIEQTPSLGSENNDRTKWNDENYEALKETLSKFIPLIRFPEISSKNFCDKVHPFKAIIPNHIYEEALEFYMKGTIKSILPPRIGTIDIESKIINPKLAYVIANWIEKKDATAIRSKNSQYKFNLLYRSSKDGFHSNSFRFKCKNHGPCFILIKPKSYALDDHSNGWVQSRRNRFSNNGRYARHLRLNNAAQSAQQRMPFRNASFLSQQTNLNKSAAQQTFSQNSTKIYGEYYPLKLNDVWHGTTESFIFSFGNDDDTKNMKICRMNYNGKKYQTNNNKTICFGFTIKIGRNNLFINNSPYNDNNVLKSPMRMPAPEEVEIFEIISS</sequence>
<dbReference type="InterPro" id="IPR011705">
    <property type="entry name" value="BACK"/>
</dbReference>
<dbReference type="PANTHER" id="PTHR24410">
    <property type="entry name" value="HL07962P-RELATED"/>
    <property type="match status" value="1"/>
</dbReference>
<accession>A0A2Z6R946</accession>
<dbReference type="InterPro" id="IPR011333">
    <property type="entry name" value="SKP1/BTB/POZ_sf"/>
</dbReference>
<dbReference type="SUPFAM" id="SSF54695">
    <property type="entry name" value="POZ domain"/>
    <property type="match status" value="1"/>
</dbReference>
<dbReference type="PROSITE" id="PS51886">
    <property type="entry name" value="TLDC"/>
    <property type="match status" value="1"/>
</dbReference>
<feature type="domain" description="TLDc" evidence="2">
    <location>
        <begin position="302"/>
        <end position="535"/>
    </location>
</feature>
<keyword evidence="5" id="KW-1185">Reference proteome</keyword>
<evidence type="ECO:0000259" key="1">
    <source>
        <dbReference type="PROSITE" id="PS50097"/>
    </source>
</evidence>
<dbReference type="CDD" id="cd18186">
    <property type="entry name" value="BTB_POZ_ZBTB_KLHL-like"/>
    <property type="match status" value="1"/>
</dbReference>
<evidence type="ECO:0000313" key="5">
    <source>
        <dbReference type="Proteomes" id="UP000247702"/>
    </source>
</evidence>
<gene>
    <name evidence="4" type="ORF">RCL2_000895800</name>
    <name evidence="3" type="ORF">RclHR1_00330040</name>
</gene>
<feature type="domain" description="BTB" evidence="1">
    <location>
        <begin position="24"/>
        <end position="97"/>
    </location>
</feature>
<dbReference type="SMART" id="SM00875">
    <property type="entry name" value="BACK"/>
    <property type="match status" value="1"/>
</dbReference>
<evidence type="ECO:0000313" key="4">
    <source>
        <dbReference type="EMBL" id="GES81715.1"/>
    </source>
</evidence>
<dbReference type="Proteomes" id="UP000615446">
    <property type="component" value="Unassembled WGS sequence"/>
</dbReference>
<dbReference type="EMBL" id="BLAL01000058">
    <property type="protein sequence ID" value="GES81715.1"/>
    <property type="molecule type" value="Genomic_DNA"/>
</dbReference>
<dbReference type="InterPro" id="IPR051481">
    <property type="entry name" value="BTB-POZ/Galectin-3-binding"/>
</dbReference>
<dbReference type="SMART" id="SM00225">
    <property type="entry name" value="BTB"/>
    <property type="match status" value="1"/>
</dbReference>
<protein>
    <recommendedName>
        <fullName evidence="6">BTB domain-containing protein</fullName>
    </recommendedName>
</protein>
<dbReference type="Gene3D" id="1.25.40.420">
    <property type="match status" value="1"/>
</dbReference>
<dbReference type="Proteomes" id="UP000247702">
    <property type="component" value="Unassembled WGS sequence"/>
</dbReference>
<dbReference type="Pfam" id="PF00651">
    <property type="entry name" value="BTB"/>
    <property type="match status" value="1"/>
</dbReference>
<dbReference type="Pfam" id="PF07707">
    <property type="entry name" value="BACK"/>
    <property type="match status" value="1"/>
</dbReference>
<dbReference type="EMBL" id="BEXD01002557">
    <property type="protein sequence ID" value="GBB98713.1"/>
    <property type="molecule type" value="Genomic_DNA"/>
</dbReference>